<feature type="region of interest" description="Disordered" evidence="1">
    <location>
        <begin position="202"/>
        <end position="222"/>
    </location>
</feature>
<evidence type="ECO:0000256" key="1">
    <source>
        <dbReference type="SAM" id="MobiDB-lite"/>
    </source>
</evidence>
<name>A0A8T0PTA1_PANVG</name>
<sequence length="381" mass="39992">MILDFIDLSSDDDKVVAQYVDLTSDEDDFEREHLAYGQGDAAQGITFLKQEFVADDGQAEAAQCTGTLQMQELGAYDGQANAAQSTNTIQELTVDDGQGDAAQGTATLQVQSTPKSRTTKCGCAAPMQVLAQKTKEAEITEQNLLPQAIKINAEHTESVRKDLLRVHEMRDGSMTGCLHSVGFDLTCTWELPELQQNVSMQSGQEAAAVDKDPRTPTSVREPAVPVCSLESGVLEQGIKKSITGADEMQSTQDKCSNGGAGKWVVSKTESGAAVTDPLGGSTPKRLRTAGSVVAGAGWASTVEELVQQAAGRLVQQAKAGNASAGMVVDAVLELLGDALGVASPLAGSSDTAVVMALGAVYKQLTMKRLNEGVAVETARDL</sequence>
<protein>
    <submittedName>
        <fullName evidence="2">Uncharacterized protein</fullName>
    </submittedName>
</protein>
<accession>A0A8T0PTA1</accession>
<evidence type="ECO:0000313" key="3">
    <source>
        <dbReference type="Proteomes" id="UP000823388"/>
    </source>
</evidence>
<keyword evidence="3" id="KW-1185">Reference proteome</keyword>
<organism evidence="2 3">
    <name type="scientific">Panicum virgatum</name>
    <name type="common">Blackwell switchgrass</name>
    <dbReference type="NCBI Taxonomy" id="38727"/>
    <lineage>
        <taxon>Eukaryota</taxon>
        <taxon>Viridiplantae</taxon>
        <taxon>Streptophyta</taxon>
        <taxon>Embryophyta</taxon>
        <taxon>Tracheophyta</taxon>
        <taxon>Spermatophyta</taxon>
        <taxon>Magnoliopsida</taxon>
        <taxon>Liliopsida</taxon>
        <taxon>Poales</taxon>
        <taxon>Poaceae</taxon>
        <taxon>PACMAD clade</taxon>
        <taxon>Panicoideae</taxon>
        <taxon>Panicodae</taxon>
        <taxon>Paniceae</taxon>
        <taxon>Panicinae</taxon>
        <taxon>Panicum</taxon>
        <taxon>Panicum sect. Hiantes</taxon>
    </lineage>
</organism>
<proteinExistence type="predicted"/>
<dbReference type="Proteomes" id="UP000823388">
    <property type="component" value="Chromosome 7N"/>
</dbReference>
<evidence type="ECO:0000313" key="2">
    <source>
        <dbReference type="EMBL" id="KAG2564315.1"/>
    </source>
</evidence>
<dbReference type="AlphaFoldDB" id="A0A8T0PTA1"/>
<comment type="caution">
    <text evidence="2">The sequence shown here is derived from an EMBL/GenBank/DDBJ whole genome shotgun (WGS) entry which is preliminary data.</text>
</comment>
<reference evidence="2" key="1">
    <citation type="submission" date="2020-05" db="EMBL/GenBank/DDBJ databases">
        <title>WGS assembly of Panicum virgatum.</title>
        <authorList>
            <person name="Lovell J.T."/>
            <person name="Jenkins J."/>
            <person name="Shu S."/>
            <person name="Juenger T.E."/>
            <person name="Schmutz J."/>
        </authorList>
    </citation>
    <scope>NUCLEOTIDE SEQUENCE</scope>
    <source>
        <strain evidence="2">AP13</strain>
    </source>
</reference>
<gene>
    <name evidence="2" type="ORF">PVAP13_7NG041610</name>
</gene>
<dbReference type="EMBL" id="CM029050">
    <property type="protein sequence ID" value="KAG2564315.1"/>
    <property type="molecule type" value="Genomic_DNA"/>
</dbReference>